<dbReference type="GO" id="GO:0006346">
    <property type="term" value="P:DNA methylation-dependent constitutive heterochromatin formation"/>
    <property type="evidence" value="ECO:0007669"/>
    <property type="project" value="InterPro"/>
</dbReference>
<evidence type="ECO:0000256" key="9">
    <source>
        <dbReference type="PROSITE-ProRule" id="PRU01016"/>
    </source>
</evidence>
<dbReference type="PANTHER" id="PTHR10629:SF50">
    <property type="entry name" value="DNA (CYTOSINE-5)-METHYLTRANSFERASE CMT3"/>
    <property type="match status" value="1"/>
</dbReference>
<name>A0AAV1II90_9CHLO</name>
<dbReference type="EMBL" id="CAUYUE010000014">
    <property type="protein sequence ID" value="CAK0786521.1"/>
    <property type="molecule type" value="Genomic_DNA"/>
</dbReference>
<evidence type="ECO:0000256" key="8">
    <source>
        <dbReference type="PIRSR" id="PIRSR037404-1"/>
    </source>
</evidence>
<dbReference type="GO" id="GO:0032259">
    <property type="term" value="P:methylation"/>
    <property type="evidence" value="ECO:0007669"/>
    <property type="project" value="UniProtKB-KW"/>
</dbReference>
<dbReference type="EC" id="2.1.1.37" evidence="2"/>
<comment type="subcellular location">
    <subcellularLocation>
        <location evidence="1">Nucleus</location>
    </subcellularLocation>
</comment>
<dbReference type="InterPro" id="IPR050390">
    <property type="entry name" value="C5-Methyltransferase"/>
</dbReference>
<dbReference type="GO" id="GO:0003677">
    <property type="term" value="F:DNA binding"/>
    <property type="evidence" value="ECO:0007669"/>
    <property type="project" value="UniProtKB-KW"/>
</dbReference>
<dbReference type="InterPro" id="IPR043151">
    <property type="entry name" value="BAH_sf"/>
</dbReference>
<dbReference type="InterPro" id="IPR031303">
    <property type="entry name" value="C5_meth_CS"/>
</dbReference>
<evidence type="ECO:0000259" key="10">
    <source>
        <dbReference type="PROSITE" id="PS51038"/>
    </source>
</evidence>
<keyword evidence="3 9" id="KW-0489">Methyltransferase</keyword>
<evidence type="ECO:0000256" key="4">
    <source>
        <dbReference type="ARBA" id="ARBA00022679"/>
    </source>
</evidence>
<evidence type="ECO:0000313" key="11">
    <source>
        <dbReference type="EMBL" id="CAK0786521.1"/>
    </source>
</evidence>
<dbReference type="AlphaFoldDB" id="A0AAV1II90"/>
<dbReference type="GO" id="GO:0003682">
    <property type="term" value="F:chromatin binding"/>
    <property type="evidence" value="ECO:0007669"/>
    <property type="project" value="InterPro"/>
</dbReference>
<dbReference type="PROSITE" id="PS51038">
    <property type="entry name" value="BAH"/>
    <property type="match status" value="1"/>
</dbReference>
<evidence type="ECO:0000256" key="5">
    <source>
        <dbReference type="ARBA" id="ARBA00022691"/>
    </source>
</evidence>
<feature type="active site" evidence="8 9">
    <location>
        <position position="410"/>
    </location>
</feature>
<dbReference type="Gene3D" id="2.30.30.490">
    <property type="match status" value="1"/>
</dbReference>
<keyword evidence="5 9" id="KW-0949">S-adenosyl-L-methionine</keyword>
<dbReference type="PANTHER" id="PTHR10629">
    <property type="entry name" value="CYTOSINE-SPECIFIC METHYLTRANSFERASE"/>
    <property type="match status" value="1"/>
</dbReference>
<dbReference type="Gene3D" id="3.40.50.150">
    <property type="entry name" value="Vaccinia Virus protein VP39"/>
    <property type="match status" value="1"/>
</dbReference>
<dbReference type="GO" id="GO:0005634">
    <property type="term" value="C:nucleus"/>
    <property type="evidence" value="ECO:0007669"/>
    <property type="project" value="UniProtKB-SubCell"/>
</dbReference>
<proteinExistence type="inferred from homology"/>
<dbReference type="Pfam" id="PF00145">
    <property type="entry name" value="DNA_methylase"/>
    <property type="match status" value="2"/>
</dbReference>
<dbReference type="GO" id="GO:0003886">
    <property type="term" value="F:DNA (cytosine-5-)-methyltransferase activity"/>
    <property type="evidence" value="ECO:0007669"/>
    <property type="project" value="UniProtKB-EC"/>
</dbReference>
<keyword evidence="4 9" id="KW-0808">Transferase</keyword>
<organism evidence="11 12">
    <name type="scientific">Coccomyxa viridis</name>
    <dbReference type="NCBI Taxonomy" id="1274662"/>
    <lineage>
        <taxon>Eukaryota</taxon>
        <taxon>Viridiplantae</taxon>
        <taxon>Chlorophyta</taxon>
        <taxon>core chlorophytes</taxon>
        <taxon>Trebouxiophyceae</taxon>
        <taxon>Trebouxiophyceae incertae sedis</taxon>
        <taxon>Coccomyxaceae</taxon>
        <taxon>Coccomyxa</taxon>
    </lineage>
</organism>
<evidence type="ECO:0000256" key="3">
    <source>
        <dbReference type="ARBA" id="ARBA00022603"/>
    </source>
</evidence>
<accession>A0AAV1II90</accession>
<evidence type="ECO:0000313" key="12">
    <source>
        <dbReference type="Proteomes" id="UP001314263"/>
    </source>
</evidence>
<keyword evidence="6" id="KW-0238">DNA-binding</keyword>
<dbReference type="GO" id="GO:0044027">
    <property type="term" value="P:negative regulation of gene expression via chromosomal CpG island methylation"/>
    <property type="evidence" value="ECO:0007669"/>
    <property type="project" value="TreeGrafter"/>
</dbReference>
<dbReference type="PRINTS" id="PR00105">
    <property type="entry name" value="C5METTRFRASE"/>
</dbReference>
<dbReference type="InterPro" id="IPR001525">
    <property type="entry name" value="C5_MeTfrase"/>
</dbReference>
<gene>
    <name evidence="11" type="ORF">CVIRNUC_009734</name>
</gene>
<dbReference type="Gene3D" id="3.90.120.10">
    <property type="entry name" value="DNA Methylase, subunit A, domain 2"/>
    <property type="match status" value="1"/>
</dbReference>
<evidence type="ECO:0000256" key="7">
    <source>
        <dbReference type="ARBA" id="ARBA00023242"/>
    </source>
</evidence>
<keyword evidence="12" id="KW-1185">Reference proteome</keyword>
<comment type="caution">
    <text evidence="11">The sequence shown here is derived from an EMBL/GenBank/DDBJ whole genome shotgun (WGS) entry which is preliminary data.</text>
</comment>
<dbReference type="InterPro" id="IPR001025">
    <property type="entry name" value="BAH_dom"/>
</dbReference>
<keyword evidence="7" id="KW-0539">Nucleus</keyword>
<dbReference type="InterPro" id="IPR029063">
    <property type="entry name" value="SAM-dependent_MTases_sf"/>
</dbReference>
<reference evidence="11 12" key="1">
    <citation type="submission" date="2023-10" db="EMBL/GenBank/DDBJ databases">
        <authorList>
            <person name="Maclean D."/>
            <person name="Macfadyen A."/>
        </authorList>
    </citation>
    <scope>NUCLEOTIDE SEQUENCE [LARGE SCALE GENOMIC DNA]</scope>
</reference>
<protein>
    <recommendedName>
        <fullName evidence="2">DNA (cytosine-5-)-methyltransferase</fullName>
        <ecNumber evidence="2">2.1.1.37</ecNumber>
    </recommendedName>
</protein>
<evidence type="ECO:0000256" key="6">
    <source>
        <dbReference type="ARBA" id="ARBA00023125"/>
    </source>
</evidence>
<evidence type="ECO:0000256" key="1">
    <source>
        <dbReference type="ARBA" id="ARBA00004123"/>
    </source>
</evidence>
<feature type="domain" description="BAH" evidence="10">
    <location>
        <begin position="80"/>
        <end position="206"/>
    </location>
</feature>
<dbReference type="PROSITE" id="PS51679">
    <property type="entry name" value="SAM_MT_C5"/>
    <property type="match status" value="1"/>
</dbReference>
<sequence>MGKRKYDEYGDYAGNEDGSIWITATGIGKIEARRRWPNRKVKGLPDPKHDESITDSDYTAEVHFGAVDLEGFEEGSTETFRVELGDYVEVDTDEGLTWVVEILELFQTTEKDRMFAGNWMYKHIDTSMSIRKRGAQLSVPWPLDDRLLFKATQEDNKLYQVVNLVNTILRVVKVRHRVPGGPIPQDCDFYWSMQHDRRHNSFWDFHGKEPAPAPHDPANGARVVRTLELYCGCGGLSFADRHTKEVIIETKWAVDYERSMTDTFQANYPYAHAHCIGVDEFLALCQHWKRLCDKFPDDWAAKPGEAAARRARSPKDMEYHEVSQLVAMTVRDKGVKGKSGQGKGHLKDSLKEDDAWLEFKVLFKNDRLEWVKETHLDCDKLLAAFVRRERAKGLIPLPGQVDCIMGGPPCQGVSGLNRHGKTTEITNDPRNRQVFAFYDTIKWFQPSFVLMENVLDIFKKGDGEYAKLAASILLDMDYQTRTGVIAACHHGAPQGRWRAFMWGAKSGREQLAPFPEPTHAAGFACAVPNSAKQCVVGFTSKEAFDKAHKMTFLGDIFSDLPEVSTFSTADRTMYAAEPQTPMQLYLRRDPPSWAASREHRARQAAAMMADTQEDLGWKMESLTMLVDPAAMVGVSYFCNKGQLGENEAVGNRTDMFSQETQRAIVRTTENRDPLQAETLKHIIEDAKPGLSHMLGIHILQENDYQHPVYAPESDAQSADEDDEWEEAEGEEAEAALAAKRDWERPADAAGELLGELSDHRPLNLNADDFLRCSHVPPDGEYRNFRDFPEVVTNSDGTCCAGHCHAASHANGKQTKCEGGGTRTISIVGNTAASRVDHADIGGWRGGTLKGCRAFTSFLPTGDLMCPRWCITYKKGRSNGRHGCFGRMQDGEIQPTVVGRAEPHNLRLIHPKQDRVVTIRENARCQGFPDYFTFVGHGGDKASSWVRNDSVTHRYQQLGNAVCPLVAEALGRCLALAAAGKAPSGVFIVSVPNEEYDEAVTRARKAGLRSYMDINEVPAEHKRHIERFGVINAAVQGLLDEAGSDDDDEEGGDIEQVMSADMAVEAEAAAIEQDGV</sequence>
<evidence type="ECO:0000256" key="2">
    <source>
        <dbReference type="ARBA" id="ARBA00011975"/>
    </source>
</evidence>
<dbReference type="SUPFAM" id="SSF53335">
    <property type="entry name" value="S-adenosyl-L-methionine-dependent methyltransferases"/>
    <property type="match status" value="1"/>
</dbReference>
<dbReference type="PIRSF" id="PIRSF037404">
    <property type="entry name" value="DNMT1"/>
    <property type="match status" value="1"/>
</dbReference>
<comment type="similarity">
    <text evidence="9">Belongs to the class I-like SAM-binding methyltransferase superfamily. C5-methyltransferase family.</text>
</comment>
<dbReference type="Proteomes" id="UP001314263">
    <property type="component" value="Unassembled WGS sequence"/>
</dbReference>
<dbReference type="PROSITE" id="PS00095">
    <property type="entry name" value="C5_MTASE_2"/>
    <property type="match status" value="1"/>
</dbReference>